<dbReference type="AlphaFoldDB" id="A0A150WM86"/>
<dbReference type="InterPro" id="IPR003148">
    <property type="entry name" value="RCK_N"/>
</dbReference>
<dbReference type="Gene3D" id="3.40.50.720">
    <property type="entry name" value="NAD(P)-binding Rossmann-like Domain"/>
    <property type="match status" value="1"/>
</dbReference>
<organism evidence="14 15">
    <name type="scientific">Bdellovibrio bacteriovorus</name>
    <dbReference type="NCBI Taxonomy" id="959"/>
    <lineage>
        <taxon>Bacteria</taxon>
        <taxon>Pseudomonadati</taxon>
        <taxon>Bdellovibrionota</taxon>
        <taxon>Bdellovibrionia</taxon>
        <taxon>Bdellovibrionales</taxon>
        <taxon>Pseudobdellovibrionaceae</taxon>
        <taxon>Bdellovibrio</taxon>
    </lineage>
</organism>
<dbReference type="SUPFAM" id="SSF51735">
    <property type="entry name" value="NAD(P)-binding Rossmann-fold domains"/>
    <property type="match status" value="1"/>
</dbReference>
<keyword evidence="8 12" id="KW-1133">Transmembrane helix</keyword>
<dbReference type="NCBIfam" id="TIGR00932">
    <property type="entry name" value="2a37"/>
    <property type="match status" value="1"/>
</dbReference>
<dbReference type="RefSeq" id="WP_061835446.1">
    <property type="nucleotide sequence ID" value="NZ_LUKE01000002.1"/>
</dbReference>
<dbReference type="InterPro" id="IPR038770">
    <property type="entry name" value="Na+/solute_symporter_sf"/>
</dbReference>
<feature type="transmembrane region" description="Helical" evidence="12">
    <location>
        <begin position="148"/>
        <end position="173"/>
    </location>
</feature>
<comment type="caution">
    <text evidence="14">The sequence shown here is derived from an EMBL/GenBank/DDBJ whole genome shotgun (WGS) entry which is preliminary data.</text>
</comment>
<evidence type="ECO:0000256" key="3">
    <source>
        <dbReference type="ARBA" id="ARBA00022448"/>
    </source>
</evidence>
<accession>A0A150WM86</accession>
<feature type="transmembrane region" description="Helical" evidence="12">
    <location>
        <begin position="362"/>
        <end position="382"/>
    </location>
</feature>
<protein>
    <submittedName>
        <fullName evidence="14">Potassium transporter KefC</fullName>
    </submittedName>
</protein>
<dbReference type="GO" id="GO:0008324">
    <property type="term" value="F:monoatomic cation transmembrane transporter activity"/>
    <property type="evidence" value="ECO:0007669"/>
    <property type="project" value="InterPro"/>
</dbReference>
<dbReference type="NCBIfam" id="NF002924">
    <property type="entry name" value="PRK03562.1"/>
    <property type="match status" value="1"/>
</dbReference>
<comment type="subcellular location">
    <subcellularLocation>
        <location evidence="1">Endomembrane system</location>
        <topology evidence="1">Multi-pass membrane protein</topology>
    </subcellularLocation>
</comment>
<dbReference type="EMBL" id="LUKE01000002">
    <property type="protein sequence ID" value="KYG64935.1"/>
    <property type="molecule type" value="Genomic_DNA"/>
</dbReference>
<sequence length="611" mass="68185">MAHTVLFYIVSFLAAALVCVPLCKRLGFGSVLGYLVAGVLMGPFGFAVFDGVEDLMHMSEFGVVFLMFLIGLELEPKKLWEMRVSIFGLGTLQVLLVGFLVFLISYFLYSQTASVSVLVGMCMALSSTAMALQILNERRLLNTHSGRSAFSILLFQDIAVIAMIAILPLLAISEAVIAGESSSESWIHFAKVAGTLIVTIVGGRLLLRPLLRRIASLHLREIFTAFALFLVVGMSFIMQQLDISMALGAFMAGVLLADSEYRHALESDIEPFKGLLMGLFFMTVGMSIDFTQVLKRPLFFGGMVVILFATKIFAHILLGRLFKIPRRHVPFFAVVLSQVGEFAFVLLGAAAGLRIIDFETNQVLMALVALTMLMTPIVVILYDKVYVRYFDCANTSVDPDVVEPEDAPVIIAGFGRFGQIVGRLLYANRVKAVVMDYEPTQIELVRRFGFKVRYGDATRLDLLEAAGARTAQILVVAIDDADASIRLVDIAKENFPQLKIYVRARNMAHVYALMDRKVEVIERELFDSSLRLGASVLKGLGWPAYRSVQAANIFRDHNLQMIQDLYQRRDNQDEMVAKAKQARDDLEKMFMKENEYLNQSESWDSEHHEVT</sequence>
<keyword evidence="6 12" id="KW-0812">Transmembrane</keyword>
<evidence type="ECO:0000256" key="8">
    <source>
        <dbReference type="ARBA" id="ARBA00022989"/>
    </source>
</evidence>
<dbReference type="InterPro" id="IPR006153">
    <property type="entry name" value="Cation/H_exchanger_TM"/>
</dbReference>
<evidence type="ECO:0000259" key="13">
    <source>
        <dbReference type="PROSITE" id="PS51201"/>
    </source>
</evidence>
<feature type="transmembrane region" description="Helical" evidence="12">
    <location>
        <begin position="55"/>
        <end position="74"/>
    </location>
</feature>
<feature type="transmembrane region" description="Helical" evidence="12">
    <location>
        <begin position="115"/>
        <end position="136"/>
    </location>
</feature>
<evidence type="ECO:0000256" key="5">
    <source>
        <dbReference type="ARBA" id="ARBA00022538"/>
    </source>
</evidence>
<dbReference type="PANTHER" id="PTHR46157">
    <property type="entry name" value="K(+) EFFLUX ANTIPORTER 3, CHLOROPLASTIC"/>
    <property type="match status" value="1"/>
</dbReference>
<feature type="transmembrane region" description="Helical" evidence="12">
    <location>
        <begin position="219"/>
        <end position="237"/>
    </location>
</feature>
<keyword evidence="3" id="KW-0813">Transport</keyword>
<feature type="transmembrane region" description="Helical" evidence="12">
    <location>
        <begin position="331"/>
        <end position="356"/>
    </location>
</feature>
<feature type="domain" description="RCK N-terminal" evidence="13">
    <location>
        <begin position="406"/>
        <end position="522"/>
    </location>
</feature>
<evidence type="ECO:0000256" key="11">
    <source>
        <dbReference type="SAM" id="Coils"/>
    </source>
</evidence>
<dbReference type="PROSITE" id="PS51201">
    <property type="entry name" value="RCK_N"/>
    <property type="match status" value="1"/>
</dbReference>
<dbReference type="GO" id="GO:0012505">
    <property type="term" value="C:endomembrane system"/>
    <property type="evidence" value="ECO:0007669"/>
    <property type="project" value="UniProtKB-SubCell"/>
</dbReference>
<keyword evidence="11" id="KW-0175">Coiled coil</keyword>
<keyword evidence="10 12" id="KW-0472">Membrane</keyword>
<dbReference type="InterPro" id="IPR004771">
    <property type="entry name" value="K/H_exchanger"/>
</dbReference>
<reference evidence="14 15" key="1">
    <citation type="submission" date="2016-03" db="EMBL/GenBank/DDBJ databases">
        <authorList>
            <person name="Ploux O."/>
        </authorList>
    </citation>
    <scope>NUCLEOTIDE SEQUENCE [LARGE SCALE GENOMIC DNA]</scope>
    <source>
        <strain evidence="14 15">R0</strain>
    </source>
</reference>
<dbReference type="GO" id="GO:0006813">
    <property type="term" value="P:potassium ion transport"/>
    <property type="evidence" value="ECO:0007669"/>
    <property type="project" value="UniProtKB-KW"/>
</dbReference>
<evidence type="ECO:0000256" key="10">
    <source>
        <dbReference type="ARBA" id="ARBA00023136"/>
    </source>
</evidence>
<name>A0A150WM86_BDEBC</name>
<keyword evidence="7" id="KW-0630">Potassium</keyword>
<feature type="transmembrane region" description="Helical" evidence="12">
    <location>
        <begin position="86"/>
        <end position="109"/>
    </location>
</feature>
<evidence type="ECO:0000256" key="1">
    <source>
        <dbReference type="ARBA" id="ARBA00004127"/>
    </source>
</evidence>
<keyword evidence="4" id="KW-0050">Antiport</keyword>
<evidence type="ECO:0000256" key="2">
    <source>
        <dbReference type="ARBA" id="ARBA00005551"/>
    </source>
</evidence>
<feature type="coiled-coil region" evidence="11">
    <location>
        <begin position="562"/>
        <end position="589"/>
    </location>
</feature>
<comment type="similarity">
    <text evidence="2">Belongs to the monovalent cation:proton antiporter 2 (CPA2) transporter (TC 2.A.37) family.</text>
</comment>
<dbReference type="GO" id="GO:1902600">
    <property type="term" value="P:proton transmembrane transport"/>
    <property type="evidence" value="ECO:0007669"/>
    <property type="project" value="InterPro"/>
</dbReference>
<feature type="transmembrane region" description="Helical" evidence="12">
    <location>
        <begin position="185"/>
        <end position="207"/>
    </location>
</feature>
<keyword evidence="9" id="KW-0406">Ion transport</keyword>
<dbReference type="Pfam" id="PF02254">
    <property type="entry name" value="TrkA_N"/>
    <property type="match status" value="1"/>
</dbReference>
<evidence type="ECO:0000313" key="14">
    <source>
        <dbReference type="EMBL" id="KYG64935.1"/>
    </source>
</evidence>
<dbReference type="PANTHER" id="PTHR46157:SF4">
    <property type="entry name" value="K(+) EFFLUX ANTIPORTER 3, CHLOROPLASTIC"/>
    <property type="match status" value="1"/>
</dbReference>
<evidence type="ECO:0000256" key="6">
    <source>
        <dbReference type="ARBA" id="ARBA00022692"/>
    </source>
</evidence>
<evidence type="ECO:0000256" key="7">
    <source>
        <dbReference type="ARBA" id="ARBA00022958"/>
    </source>
</evidence>
<evidence type="ECO:0000256" key="9">
    <source>
        <dbReference type="ARBA" id="ARBA00023065"/>
    </source>
</evidence>
<feature type="transmembrane region" description="Helical" evidence="12">
    <location>
        <begin position="6"/>
        <end position="24"/>
    </location>
</feature>
<dbReference type="Pfam" id="PF00999">
    <property type="entry name" value="Na_H_Exchanger"/>
    <property type="match status" value="1"/>
</dbReference>
<evidence type="ECO:0000256" key="12">
    <source>
        <dbReference type="SAM" id="Phobius"/>
    </source>
</evidence>
<evidence type="ECO:0000256" key="4">
    <source>
        <dbReference type="ARBA" id="ARBA00022449"/>
    </source>
</evidence>
<keyword evidence="5" id="KW-0633">Potassium transport</keyword>
<evidence type="ECO:0000313" key="15">
    <source>
        <dbReference type="Proteomes" id="UP000075320"/>
    </source>
</evidence>
<feature type="transmembrane region" description="Helical" evidence="12">
    <location>
        <begin position="31"/>
        <end position="49"/>
    </location>
</feature>
<feature type="transmembrane region" description="Helical" evidence="12">
    <location>
        <begin position="298"/>
        <end position="319"/>
    </location>
</feature>
<dbReference type="GO" id="GO:0005886">
    <property type="term" value="C:plasma membrane"/>
    <property type="evidence" value="ECO:0007669"/>
    <property type="project" value="TreeGrafter"/>
</dbReference>
<dbReference type="Gene3D" id="1.20.1530.20">
    <property type="match status" value="1"/>
</dbReference>
<dbReference type="FunFam" id="3.40.50.720:FF:000036">
    <property type="entry name" value="Glutathione-regulated potassium-efflux system protein KefB"/>
    <property type="match status" value="1"/>
</dbReference>
<dbReference type="InterPro" id="IPR036291">
    <property type="entry name" value="NAD(P)-bd_dom_sf"/>
</dbReference>
<keyword evidence="15" id="KW-1185">Reference proteome</keyword>
<gene>
    <name evidence="14" type="ORF">AZI86_12110</name>
</gene>
<proteinExistence type="inferred from homology"/>
<dbReference type="OrthoDB" id="5287632at2"/>
<dbReference type="Proteomes" id="UP000075320">
    <property type="component" value="Unassembled WGS sequence"/>
</dbReference>
<dbReference type="GO" id="GO:0015297">
    <property type="term" value="F:antiporter activity"/>
    <property type="evidence" value="ECO:0007669"/>
    <property type="project" value="UniProtKB-KW"/>
</dbReference>